<name>A0AA38ULN5_9AGAR</name>
<dbReference type="SUPFAM" id="SSF52047">
    <property type="entry name" value="RNI-like"/>
    <property type="match status" value="1"/>
</dbReference>
<protein>
    <recommendedName>
        <fullName evidence="1">F-box domain-containing protein</fullName>
    </recommendedName>
</protein>
<evidence type="ECO:0000313" key="2">
    <source>
        <dbReference type="EMBL" id="KAJ3843227.1"/>
    </source>
</evidence>
<gene>
    <name evidence="2" type="ORF">F5878DRAFT_304901</name>
</gene>
<dbReference type="Pfam" id="PF12937">
    <property type="entry name" value="F-box-like"/>
    <property type="match status" value="1"/>
</dbReference>
<accession>A0AA38ULN5</accession>
<feature type="domain" description="F-box" evidence="1">
    <location>
        <begin position="54"/>
        <end position="101"/>
    </location>
</feature>
<proteinExistence type="predicted"/>
<comment type="caution">
    <text evidence="2">The sequence shown here is derived from an EMBL/GenBank/DDBJ whole genome shotgun (WGS) entry which is preliminary data.</text>
</comment>
<dbReference type="AlphaFoldDB" id="A0AA38ULN5"/>
<dbReference type="Gene3D" id="3.80.10.10">
    <property type="entry name" value="Ribonuclease Inhibitor"/>
    <property type="match status" value="1"/>
</dbReference>
<evidence type="ECO:0000259" key="1">
    <source>
        <dbReference type="Pfam" id="PF12937"/>
    </source>
</evidence>
<dbReference type="InterPro" id="IPR036047">
    <property type="entry name" value="F-box-like_dom_sf"/>
</dbReference>
<dbReference type="InterPro" id="IPR032675">
    <property type="entry name" value="LRR_dom_sf"/>
</dbReference>
<dbReference type="InterPro" id="IPR001810">
    <property type="entry name" value="F-box_dom"/>
</dbReference>
<keyword evidence="3" id="KW-1185">Reference proteome</keyword>
<dbReference type="Proteomes" id="UP001163846">
    <property type="component" value="Unassembled WGS sequence"/>
</dbReference>
<organism evidence="2 3">
    <name type="scientific">Lentinula raphanica</name>
    <dbReference type="NCBI Taxonomy" id="153919"/>
    <lineage>
        <taxon>Eukaryota</taxon>
        <taxon>Fungi</taxon>
        <taxon>Dikarya</taxon>
        <taxon>Basidiomycota</taxon>
        <taxon>Agaricomycotina</taxon>
        <taxon>Agaricomycetes</taxon>
        <taxon>Agaricomycetidae</taxon>
        <taxon>Agaricales</taxon>
        <taxon>Marasmiineae</taxon>
        <taxon>Omphalotaceae</taxon>
        <taxon>Lentinula</taxon>
    </lineage>
</organism>
<dbReference type="SUPFAM" id="SSF81383">
    <property type="entry name" value="F-box domain"/>
    <property type="match status" value="1"/>
</dbReference>
<sequence>MLLPQSVPALDSLLNSLRNQKTDLLHQLEKIDSDIAAAEMKRAKIINDAAFVYRLPPELLSHIFLLCQKDEPAFQLIAARVCSPWRVLAVGTRTLWTDIRISVIEQSHIQPGLDKMETYLSRSGPSSLFAVRLDVVDDLEFAPFMKLIATHISRCAYLSVHASAHEQACSLLGEHLESLRAPHLSYLALHVNWAGGDYDSMMFGTPSIFKAGVPSLNVLQLTGIASVLRPPISGAITTLYLDGVYMMELTVFEYCKILAANHSLVNLSLHRISIDIDHSMSTHSRAVELPMLRSLRIRTNAIEPASNKALLNVLPLSRLESLVLYEVDNLYLSEFPNVKDLSLHRCGFPPNQIDHLLLAFPSVVRLTLESDSLLYMALGMHHEPTMMWPKLRTLCIQGLQHSYAPALLMLVQERSKMNCPLESLYFDSSCHGWAVDTLRAITTLTKFSYTYDYLDPWPPGSDMDSVHRDNFWEG</sequence>
<dbReference type="EMBL" id="MU805981">
    <property type="protein sequence ID" value="KAJ3843227.1"/>
    <property type="molecule type" value="Genomic_DNA"/>
</dbReference>
<evidence type="ECO:0000313" key="3">
    <source>
        <dbReference type="Proteomes" id="UP001163846"/>
    </source>
</evidence>
<reference evidence="2" key="1">
    <citation type="submission" date="2022-08" db="EMBL/GenBank/DDBJ databases">
        <authorList>
            <consortium name="DOE Joint Genome Institute"/>
            <person name="Min B."/>
            <person name="Riley R."/>
            <person name="Sierra-Patev S."/>
            <person name="Naranjo-Ortiz M."/>
            <person name="Looney B."/>
            <person name="Konkel Z."/>
            <person name="Slot J.C."/>
            <person name="Sakamoto Y."/>
            <person name="Steenwyk J.L."/>
            <person name="Rokas A."/>
            <person name="Carro J."/>
            <person name="Camarero S."/>
            <person name="Ferreira P."/>
            <person name="Molpeceres G."/>
            <person name="Ruiz-Duenas F.J."/>
            <person name="Serrano A."/>
            <person name="Henrissat B."/>
            <person name="Drula E."/>
            <person name="Hughes K.W."/>
            <person name="Mata J.L."/>
            <person name="Ishikawa N.K."/>
            <person name="Vargas-Isla R."/>
            <person name="Ushijima S."/>
            <person name="Smith C.A."/>
            <person name="Ahrendt S."/>
            <person name="Andreopoulos W."/>
            <person name="He G."/>
            <person name="Labutti K."/>
            <person name="Lipzen A."/>
            <person name="Ng V."/>
            <person name="Sandor L."/>
            <person name="Barry K."/>
            <person name="Martinez A.T."/>
            <person name="Xiao Y."/>
            <person name="Gibbons J.G."/>
            <person name="Terashima K."/>
            <person name="Hibbett D.S."/>
            <person name="Grigoriev I.V."/>
        </authorList>
    </citation>
    <scope>NUCLEOTIDE SEQUENCE</scope>
    <source>
        <strain evidence="2">TFB9207</strain>
    </source>
</reference>